<evidence type="ECO:0000256" key="1">
    <source>
        <dbReference type="SAM" id="MobiDB-lite"/>
    </source>
</evidence>
<accession>A0A0J7BFE6</accession>
<proteinExistence type="predicted"/>
<name>A0A0J7BFE6_COCIT</name>
<protein>
    <submittedName>
        <fullName evidence="2">Uncharacterized protein</fullName>
    </submittedName>
</protein>
<evidence type="ECO:0000313" key="3">
    <source>
        <dbReference type="Proteomes" id="UP000054565"/>
    </source>
</evidence>
<feature type="region of interest" description="Disordered" evidence="1">
    <location>
        <begin position="150"/>
        <end position="171"/>
    </location>
</feature>
<dbReference type="AlphaFoldDB" id="A0A0J7BFE6"/>
<reference evidence="3" key="1">
    <citation type="journal article" date="2010" name="Genome Res.">
        <title>Population genomic sequencing of Coccidioides fungi reveals recent hybridization and transposon control.</title>
        <authorList>
            <person name="Neafsey D.E."/>
            <person name="Barker B.M."/>
            <person name="Sharpton T.J."/>
            <person name="Stajich J.E."/>
            <person name="Park D.J."/>
            <person name="Whiston E."/>
            <person name="Hung C.-Y."/>
            <person name="McMahan C."/>
            <person name="White J."/>
            <person name="Sykes S."/>
            <person name="Heiman D."/>
            <person name="Young S."/>
            <person name="Zeng Q."/>
            <person name="Abouelleil A."/>
            <person name="Aftuck L."/>
            <person name="Bessette D."/>
            <person name="Brown A."/>
            <person name="FitzGerald M."/>
            <person name="Lui A."/>
            <person name="Macdonald J.P."/>
            <person name="Priest M."/>
            <person name="Orbach M.J."/>
            <person name="Galgiani J.N."/>
            <person name="Kirkland T.N."/>
            <person name="Cole G.T."/>
            <person name="Birren B.W."/>
            <person name="Henn M.R."/>
            <person name="Taylor J.W."/>
            <person name="Rounsley S.D."/>
        </authorList>
    </citation>
    <scope>NUCLEOTIDE SEQUENCE [LARGE SCALE GENOMIC DNA]</scope>
    <source>
        <strain evidence="3">RMSCC 2394</strain>
    </source>
</reference>
<evidence type="ECO:0000313" key="2">
    <source>
        <dbReference type="EMBL" id="KMP08892.1"/>
    </source>
</evidence>
<organism evidence="2 3">
    <name type="scientific">Coccidioides immitis RMSCC 2394</name>
    <dbReference type="NCBI Taxonomy" id="404692"/>
    <lineage>
        <taxon>Eukaryota</taxon>
        <taxon>Fungi</taxon>
        <taxon>Dikarya</taxon>
        <taxon>Ascomycota</taxon>
        <taxon>Pezizomycotina</taxon>
        <taxon>Eurotiomycetes</taxon>
        <taxon>Eurotiomycetidae</taxon>
        <taxon>Onygenales</taxon>
        <taxon>Onygenaceae</taxon>
        <taxon>Coccidioides</taxon>
    </lineage>
</organism>
<dbReference type="EMBL" id="DS028098">
    <property type="protein sequence ID" value="KMP08892.1"/>
    <property type="molecule type" value="Genomic_DNA"/>
</dbReference>
<sequence>MDSQGLRPKKTKRKGVPTISLHTRSNAYFYNLPHHKILSQMWIIHHRHNLKGRRPKKFAIHEEFPIAPVANSYVIRKKGTVFLGGGSVLPARRFLGDNRNSESATLCDHPVIETTIKGRTRCDIRSETGSSDATDAVRRILPLWDTRGHFRQRRKRASPRGPWSPNHKDGVTRPDIHVDLSACAKEIQRNVAGSRRNNARVERRNRLGGFHASDKAQGLKFRAIDSGSANFGCGASQASKGHGPQTMGYLDLLLSSCQSMHDLLVCEVFTAQLRAQGSLFMHACLTTPHLGARDHVQQAEDIIAFDLIGSEY</sequence>
<gene>
    <name evidence="2" type="ORF">CIRG_08573</name>
</gene>
<dbReference type="Proteomes" id="UP000054565">
    <property type="component" value="Unassembled WGS sequence"/>
</dbReference>